<evidence type="ECO:0000313" key="9">
    <source>
        <dbReference type="Proteomes" id="UP000015101"/>
    </source>
</evidence>
<evidence type="ECO:0000256" key="1">
    <source>
        <dbReference type="ARBA" id="ARBA00004141"/>
    </source>
</evidence>
<dbReference type="PANTHER" id="PTHR11814">
    <property type="entry name" value="SULFATE TRANSPORTER"/>
    <property type="match status" value="1"/>
</dbReference>
<feature type="domain" description="SLC26A/SulP transporter" evidence="6">
    <location>
        <begin position="19"/>
        <end position="74"/>
    </location>
</feature>
<keyword evidence="9" id="KW-1185">Reference proteome</keyword>
<reference evidence="7 9" key="2">
    <citation type="journal article" date="2013" name="Nature">
        <title>Insights into bilaterian evolution from three spiralian genomes.</title>
        <authorList>
            <person name="Simakov O."/>
            <person name="Marletaz F."/>
            <person name="Cho S.J."/>
            <person name="Edsinger-Gonzales E."/>
            <person name="Havlak P."/>
            <person name="Hellsten U."/>
            <person name="Kuo D.H."/>
            <person name="Larsson T."/>
            <person name="Lv J."/>
            <person name="Arendt D."/>
            <person name="Savage R."/>
            <person name="Osoegawa K."/>
            <person name="de Jong P."/>
            <person name="Grimwood J."/>
            <person name="Chapman J.A."/>
            <person name="Shapiro H."/>
            <person name="Aerts A."/>
            <person name="Otillar R.P."/>
            <person name="Terry A.Y."/>
            <person name="Boore J.L."/>
            <person name="Grigoriev I.V."/>
            <person name="Lindberg D.R."/>
            <person name="Seaver E.C."/>
            <person name="Weisblat D.A."/>
            <person name="Putnam N.H."/>
            <person name="Rokhsar D.S."/>
        </authorList>
    </citation>
    <scope>NUCLEOTIDE SEQUENCE</scope>
</reference>
<keyword evidence="3 5" id="KW-1133">Transmembrane helix</keyword>
<dbReference type="KEGG" id="hro:HELRODRAFT_128018"/>
<evidence type="ECO:0000256" key="4">
    <source>
        <dbReference type="ARBA" id="ARBA00023136"/>
    </source>
</evidence>
<dbReference type="EnsemblMetazoa" id="HelroT128018">
    <property type="protein sequence ID" value="HelroP128018"/>
    <property type="gene ID" value="HelroG128018"/>
</dbReference>
<feature type="transmembrane region" description="Helical" evidence="5">
    <location>
        <begin position="48"/>
        <end position="65"/>
    </location>
</feature>
<sequence length="74" mass="8289">IISFFPFLAILRKYNLTNFLSDCVAGLTVGIMHIPQGMAYGMLANIDPVYGLYSSFFPVIIYFFFGTSRHISIG</sequence>
<evidence type="ECO:0000256" key="3">
    <source>
        <dbReference type="ARBA" id="ARBA00022989"/>
    </source>
</evidence>
<dbReference type="InterPro" id="IPR011547">
    <property type="entry name" value="SLC26A/SulP_dom"/>
</dbReference>
<evidence type="ECO:0000256" key="2">
    <source>
        <dbReference type="ARBA" id="ARBA00022692"/>
    </source>
</evidence>
<dbReference type="InterPro" id="IPR001902">
    <property type="entry name" value="SLC26A/SulP_fam"/>
</dbReference>
<dbReference type="GeneID" id="20196054"/>
<accession>T1EHK4</accession>
<name>T1EHK4_HELRO</name>
<dbReference type="OrthoDB" id="288203at2759"/>
<dbReference type="RefSeq" id="XP_009021162.1">
    <property type="nucleotide sequence ID" value="XM_009022914.1"/>
</dbReference>
<dbReference type="EMBL" id="KB096886">
    <property type="protein sequence ID" value="ESO00740.1"/>
    <property type="molecule type" value="Genomic_DNA"/>
</dbReference>
<evidence type="ECO:0000313" key="8">
    <source>
        <dbReference type="EnsemblMetazoa" id="HelroP128018"/>
    </source>
</evidence>
<dbReference type="PROSITE" id="PS01130">
    <property type="entry name" value="SLC26A"/>
    <property type="match status" value="1"/>
</dbReference>
<evidence type="ECO:0000259" key="6">
    <source>
        <dbReference type="Pfam" id="PF00916"/>
    </source>
</evidence>
<proteinExistence type="predicted"/>
<dbReference type="Proteomes" id="UP000015101">
    <property type="component" value="Unassembled WGS sequence"/>
</dbReference>
<reference evidence="9" key="1">
    <citation type="submission" date="2012-12" db="EMBL/GenBank/DDBJ databases">
        <authorList>
            <person name="Hellsten U."/>
            <person name="Grimwood J."/>
            <person name="Chapman J.A."/>
            <person name="Shapiro H."/>
            <person name="Aerts A."/>
            <person name="Otillar R.P."/>
            <person name="Terry A.Y."/>
            <person name="Boore J.L."/>
            <person name="Simakov O."/>
            <person name="Marletaz F."/>
            <person name="Cho S.-J."/>
            <person name="Edsinger-Gonzales E."/>
            <person name="Havlak P."/>
            <person name="Kuo D.-H."/>
            <person name="Larsson T."/>
            <person name="Lv J."/>
            <person name="Arendt D."/>
            <person name="Savage R."/>
            <person name="Osoegawa K."/>
            <person name="de Jong P."/>
            <person name="Lindberg D.R."/>
            <person name="Seaver E.C."/>
            <person name="Weisblat D.A."/>
            <person name="Putnam N.H."/>
            <person name="Grigoriev I.V."/>
            <person name="Rokhsar D.S."/>
        </authorList>
    </citation>
    <scope>NUCLEOTIDE SEQUENCE</scope>
</reference>
<dbReference type="EMBL" id="AMQM01009748">
    <property type="status" value="NOT_ANNOTATED_CDS"/>
    <property type="molecule type" value="Genomic_DNA"/>
</dbReference>
<gene>
    <name evidence="8" type="primary">20196054</name>
    <name evidence="7" type="ORF">HELRODRAFT_128018</name>
</gene>
<evidence type="ECO:0000313" key="7">
    <source>
        <dbReference type="EMBL" id="ESO00740.1"/>
    </source>
</evidence>
<dbReference type="OMA" id="LTHRTFA"/>
<dbReference type="InParanoid" id="T1EHK4"/>
<keyword evidence="4 5" id="KW-0472">Membrane</keyword>
<protein>
    <recommendedName>
        <fullName evidence="6">SLC26A/SulP transporter domain-containing protein</fullName>
    </recommendedName>
</protein>
<dbReference type="GO" id="GO:0016020">
    <property type="term" value="C:membrane"/>
    <property type="evidence" value="ECO:0007669"/>
    <property type="project" value="UniProtKB-SubCell"/>
</dbReference>
<evidence type="ECO:0000256" key="5">
    <source>
        <dbReference type="SAM" id="Phobius"/>
    </source>
</evidence>
<dbReference type="GO" id="GO:0008271">
    <property type="term" value="F:secondary active sulfate transmembrane transporter activity"/>
    <property type="evidence" value="ECO:0007669"/>
    <property type="project" value="InterPro"/>
</dbReference>
<dbReference type="STRING" id="6412.T1EHK4"/>
<dbReference type="AlphaFoldDB" id="T1EHK4"/>
<dbReference type="Pfam" id="PF00916">
    <property type="entry name" value="Sulfate_transp"/>
    <property type="match status" value="1"/>
</dbReference>
<reference evidence="8" key="3">
    <citation type="submission" date="2015-06" db="UniProtKB">
        <authorList>
            <consortium name="EnsemblMetazoa"/>
        </authorList>
    </citation>
    <scope>IDENTIFICATION</scope>
</reference>
<dbReference type="CTD" id="20196054"/>
<keyword evidence="2 5" id="KW-0812">Transmembrane</keyword>
<dbReference type="InterPro" id="IPR018045">
    <property type="entry name" value="S04_transporter_CS"/>
</dbReference>
<dbReference type="eggNOG" id="KOG0236">
    <property type="taxonomic scope" value="Eukaryota"/>
</dbReference>
<organism evidence="8 9">
    <name type="scientific">Helobdella robusta</name>
    <name type="common">Californian leech</name>
    <dbReference type="NCBI Taxonomy" id="6412"/>
    <lineage>
        <taxon>Eukaryota</taxon>
        <taxon>Metazoa</taxon>
        <taxon>Spiralia</taxon>
        <taxon>Lophotrochozoa</taxon>
        <taxon>Annelida</taxon>
        <taxon>Clitellata</taxon>
        <taxon>Hirudinea</taxon>
        <taxon>Rhynchobdellida</taxon>
        <taxon>Glossiphoniidae</taxon>
        <taxon>Helobdella</taxon>
    </lineage>
</organism>
<dbReference type="HOGENOM" id="CLU_188069_0_0_1"/>
<comment type="subcellular location">
    <subcellularLocation>
        <location evidence="1">Membrane</location>
        <topology evidence="1">Multi-pass membrane protein</topology>
    </subcellularLocation>
</comment>